<dbReference type="AlphaFoldDB" id="A0A7W0C664"/>
<sequence length="230" mass="26055">MMPKNHPTHLSDIEALGKIYRLYDDYMNSLSFACEKFCAECCTTAMTLTSLEGRFIDHFLDRQKKAVLYQQMRGHVHTPRYQPALTTNGYAQTCLENKTPAEKAPPEPSLPCPLLENDLCAIYSIRPFGCRCMVSFSKCRKTGSAHIDELTLTVNTLFLQVIEHLDQSGFFGSLIDVMLCLEPDPAHMTKKCVTIPNRPVTQLMIPPEHREKIQPLLDTLNHILSRTVQG</sequence>
<proteinExistence type="predicted"/>
<accession>A0A7W0C664</accession>
<keyword evidence="2" id="KW-1185">Reference proteome</keyword>
<comment type="caution">
    <text evidence="1">The sequence shown here is derived from an EMBL/GenBank/DDBJ whole genome shotgun (WGS) entry which is preliminary data.</text>
</comment>
<protein>
    <submittedName>
        <fullName evidence="1">Fe-S-cluster containining protein</fullName>
    </submittedName>
</protein>
<gene>
    <name evidence="1" type="ORF">HNR65_000154</name>
</gene>
<evidence type="ECO:0000313" key="2">
    <source>
        <dbReference type="Proteomes" id="UP000525298"/>
    </source>
</evidence>
<evidence type="ECO:0000313" key="1">
    <source>
        <dbReference type="EMBL" id="MBA2879847.1"/>
    </source>
</evidence>
<dbReference type="EMBL" id="JACDUS010000001">
    <property type="protein sequence ID" value="MBA2879847.1"/>
    <property type="molecule type" value="Genomic_DNA"/>
</dbReference>
<organism evidence="1 2">
    <name type="scientific">Desulfosalsimonas propionicica</name>
    <dbReference type="NCBI Taxonomy" id="332175"/>
    <lineage>
        <taxon>Bacteria</taxon>
        <taxon>Pseudomonadati</taxon>
        <taxon>Thermodesulfobacteriota</taxon>
        <taxon>Desulfobacteria</taxon>
        <taxon>Desulfobacterales</taxon>
        <taxon>Desulfosalsimonadaceae</taxon>
        <taxon>Desulfosalsimonas</taxon>
    </lineage>
</organism>
<dbReference type="RefSeq" id="WP_181549538.1">
    <property type="nucleotide sequence ID" value="NZ_JACDUS010000001.1"/>
</dbReference>
<dbReference type="Proteomes" id="UP000525298">
    <property type="component" value="Unassembled WGS sequence"/>
</dbReference>
<name>A0A7W0C664_9BACT</name>
<reference evidence="1 2" key="1">
    <citation type="submission" date="2020-07" db="EMBL/GenBank/DDBJ databases">
        <title>Genomic Encyclopedia of Type Strains, Phase IV (KMG-IV): sequencing the most valuable type-strain genomes for metagenomic binning, comparative biology and taxonomic classification.</title>
        <authorList>
            <person name="Goeker M."/>
        </authorList>
    </citation>
    <scope>NUCLEOTIDE SEQUENCE [LARGE SCALE GENOMIC DNA]</scope>
    <source>
        <strain evidence="1 2">DSM 17721</strain>
    </source>
</reference>